<dbReference type="PANTHER" id="PTHR11469:SF1">
    <property type="entry name" value="GLUCOSE-6-PHOSPHATE ISOMERASE"/>
    <property type="match status" value="1"/>
</dbReference>
<dbReference type="GO" id="GO:0006096">
    <property type="term" value="P:glycolytic process"/>
    <property type="evidence" value="ECO:0007669"/>
    <property type="project" value="UniProtKB-UniRule"/>
</dbReference>
<dbReference type="GO" id="GO:0004347">
    <property type="term" value="F:glucose-6-phosphate isomerase activity"/>
    <property type="evidence" value="ECO:0007669"/>
    <property type="project" value="UniProtKB-UniRule"/>
</dbReference>
<dbReference type="PROSITE" id="PS51463">
    <property type="entry name" value="P_GLUCOSE_ISOMERASE_3"/>
    <property type="match status" value="1"/>
</dbReference>
<evidence type="ECO:0000256" key="1">
    <source>
        <dbReference type="ARBA" id="ARBA00004926"/>
    </source>
</evidence>
<dbReference type="InterPro" id="IPR001672">
    <property type="entry name" value="G6P_Isomerase"/>
</dbReference>
<dbReference type="Gene3D" id="3.40.50.10490">
    <property type="entry name" value="Glucose-6-phosphate isomerase like protein, domain 1"/>
    <property type="match status" value="2"/>
</dbReference>
<dbReference type="GO" id="GO:0048029">
    <property type="term" value="F:monosaccharide binding"/>
    <property type="evidence" value="ECO:0007669"/>
    <property type="project" value="TreeGrafter"/>
</dbReference>
<dbReference type="InterPro" id="IPR023096">
    <property type="entry name" value="G6P_Isomerase_C"/>
</dbReference>
<comment type="subcellular location">
    <subcellularLocation>
        <location evidence="7">Cytoplasm</location>
    </subcellularLocation>
</comment>
<feature type="active site" evidence="7">
    <location>
        <position position="379"/>
    </location>
</feature>
<dbReference type="GO" id="GO:0005829">
    <property type="term" value="C:cytosol"/>
    <property type="evidence" value="ECO:0007669"/>
    <property type="project" value="TreeGrafter"/>
</dbReference>
<evidence type="ECO:0000313" key="9">
    <source>
        <dbReference type="EMBL" id="ATQ41256.1"/>
    </source>
</evidence>
<dbReference type="AlphaFoldDB" id="A0A2D2ATD9"/>
<dbReference type="Pfam" id="PF00342">
    <property type="entry name" value="PGI"/>
    <property type="match status" value="1"/>
</dbReference>
<dbReference type="Gene3D" id="1.10.1390.10">
    <property type="match status" value="1"/>
</dbReference>
<gene>
    <name evidence="7" type="primary">pgi</name>
    <name evidence="9" type="ORF">CSW64_01945</name>
</gene>
<dbReference type="UniPathway" id="UPA00109">
    <property type="reaction ID" value="UER00181"/>
</dbReference>
<dbReference type="EC" id="5.3.1.9" evidence="7"/>
<comment type="pathway">
    <text evidence="7">Carbohydrate biosynthesis; gluconeogenesis.</text>
</comment>
<protein>
    <recommendedName>
        <fullName evidence="7">Glucose-6-phosphate isomerase</fullName>
        <shortName evidence="7">GPI</shortName>
        <ecNumber evidence="7">5.3.1.9</ecNumber>
    </recommendedName>
    <alternativeName>
        <fullName evidence="7">Phosphoglucose isomerase</fullName>
        <shortName evidence="7">PGI</shortName>
    </alternativeName>
    <alternativeName>
        <fullName evidence="7">Phosphohexose isomerase</fullName>
        <shortName evidence="7">PHI</shortName>
    </alternativeName>
</protein>
<keyword evidence="10" id="KW-1185">Reference proteome</keyword>
<comment type="similarity">
    <text evidence="2 7 8">Belongs to the GPI family.</text>
</comment>
<evidence type="ECO:0000256" key="7">
    <source>
        <dbReference type="HAMAP-Rule" id="MF_00473"/>
    </source>
</evidence>
<evidence type="ECO:0000256" key="4">
    <source>
        <dbReference type="ARBA" id="ARBA00023152"/>
    </source>
</evidence>
<feature type="active site" description="Proton donor" evidence="7">
    <location>
        <position position="348"/>
    </location>
</feature>
<feature type="active site" evidence="7">
    <location>
        <position position="489"/>
    </location>
</feature>
<dbReference type="HAMAP" id="MF_00473">
    <property type="entry name" value="G6P_isomerase"/>
    <property type="match status" value="1"/>
</dbReference>
<keyword evidence="5 7" id="KW-0413">Isomerase</keyword>
<dbReference type="PRINTS" id="PR00662">
    <property type="entry name" value="G6PISOMERASE"/>
</dbReference>
<dbReference type="PANTHER" id="PTHR11469">
    <property type="entry name" value="GLUCOSE-6-PHOSPHATE ISOMERASE"/>
    <property type="match status" value="1"/>
</dbReference>
<dbReference type="GO" id="GO:0097367">
    <property type="term" value="F:carbohydrate derivative binding"/>
    <property type="evidence" value="ECO:0007669"/>
    <property type="project" value="InterPro"/>
</dbReference>
<reference evidence="9 10" key="1">
    <citation type="submission" date="2017-10" db="EMBL/GenBank/DDBJ databases">
        <title>Genome sequence of Caulobacter mirabilis FWC38.</title>
        <authorList>
            <person name="Fiebig A."/>
            <person name="Crosson S."/>
        </authorList>
    </citation>
    <scope>NUCLEOTIDE SEQUENCE [LARGE SCALE GENOMIC DNA]</scope>
    <source>
        <strain evidence="9 10">FWC 38</strain>
    </source>
</reference>
<dbReference type="GO" id="GO:0006094">
    <property type="term" value="P:gluconeogenesis"/>
    <property type="evidence" value="ECO:0007669"/>
    <property type="project" value="UniProtKB-UniRule"/>
</dbReference>
<dbReference type="InterPro" id="IPR046348">
    <property type="entry name" value="SIS_dom_sf"/>
</dbReference>
<evidence type="ECO:0000313" key="10">
    <source>
        <dbReference type="Proteomes" id="UP000228945"/>
    </source>
</evidence>
<dbReference type="RefSeq" id="WP_099620513.1">
    <property type="nucleotide sequence ID" value="NZ_CP024201.1"/>
</dbReference>
<dbReference type="UniPathway" id="UPA00138"/>
<dbReference type="SUPFAM" id="SSF53697">
    <property type="entry name" value="SIS domain"/>
    <property type="match status" value="1"/>
</dbReference>
<name>A0A2D2ATD9_9CAUL</name>
<dbReference type="InterPro" id="IPR035482">
    <property type="entry name" value="SIS_PGI_2"/>
</dbReference>
<sequence length="520" mass="55317">MTDTAAAWTALEAAAAADGERRIVDLFEAEPDRLKRLTVEAASLSVDLSKQPWSRAGFEAAIALARAGGVEARRDRFFGGDTVNVTETRAALHMALRAPDGAAFEAQGRPVSKSVEGVRAAMKAFVDQVRSGAYKGATGQAFTQVLHIGIGGSDLGPRMVWRALKPLNRRIEVTFVGNVDPSDIAAALAALDPARTLVVVVSKTFTTQETMANAAAAKAWLRGALGEVGDGHLVACSTNLEACAAFGIPAERVFGFEDWVGGRYSTWSSVGLSCAIGLGWEAFEQLHAGAAAMDDHFRRAPLERNAPVLLALAHIYNRNGLGRPVRVVEPYAERLGLLANYLQQLEMESNGKRVTEAGTPVAHATSTAVFGNAGTNDQHAFFQMLHQGTDIIPVDFVAVARSDEGPARQHVILLANAIAQAEALMVGAANAAEPHRHFPGDRPSSFILLDRLTPYALGALIALYEHKVFVEGTLWEIDSFDQWGVELGKTLANKVLAELEGGSAGEHDASTAALIARLKG</sequence>
<dbReference type="PROSITE" id="PS00765">
    <property type="entry name" value="P_GLUCOSE_ISOMERASE_1"/>
    <property type="match status" value="1"/>
</dbReference>
<dbReference type="InterPro" id="IPR035476">
    <property type="entry name" value="SIS_PGI_1"/>
</dbReference>
<accession>A0A2D2ATD9</accession>
<dbReference type="InterPro" id="IPR018189">
    <property type="entry name" value="Phosphoglucose_isomerase_CS"/>
</dbReference>
<evidence type="ECO:0000256" key="5">
    <source>
        <dbReference type="ARBA" id="ARBA00023235"/>
    </source>
</evidence>
<keyword evidence="7" id="KW-0963">Cytoplasm</keyword>
<evidence type="ECO:0000256" key="3">
    <source>
        <dbReference type="ARBA" id="ARBA00022432"/>
    </source>
</evidence>
<organism evidence="9 10">
    <name type="scientific">Caulobacter mirabilis</name>
    <dbReference type="NCBI Taxonomy" id="69666"/>
    <lineage>
        <taxon>Bacteria</taxon>
        <taxon>Pseudomonadati</taxon>
        <taxon>Pseudomonadota</taxon>
        <taxon>Alphaproteobacteria</taxon>
        <taxon>Caulobacterales</taxon>
        <taxon>Caulobacteraceae</taxon>
        <taxon>Caulobacter</taxon>
    </lineage>
</organism>
<comment type="function">
    <text evidence="7">Catalyzes the reversible isomerization of glucose-6-phosphate to fructose-6-phosphate.</text>
</comment>
<proteinExistence type="inferred from homology"/>
<dbReference type="OrthoDB" id="140919at2"/>
<evidence type="ECO:0000256" key="6">
    <source>
        <dbReference type="ARBA" id="ARBA00029321"/>
    </source>
</evidence>
<keyword evidence="4 7" id="KW-0324">Glycolysis</keyword>
<comment type="catalytic activity">
    <reaction evidence="6 7 8">
        <text>alpha-D-glucose 6-phosphate = beta-D-fructose 6-phosphate</text>
        <dbReference type="Rhea" id="RHEA:11816"/>
        <dbReference type="ChEBI" id="CHEBI:57634"/>
        <dbReference type="ChEBI" id="CHEBI:58225"/>
        <dbReference type="EC" id="5.3.1.9"/>
    </reaction>
</comment>
<dbReference type="NCBIfam" id="NF001211">
    <property type="entry name" value="PRK00179.1"/>
    <property type="match status" value="1"/>
</dbReference>
<keyword evidence="3 7" id="KW-0312">Gluconeogenesis</keyword>
<dbReference type="EMBL" id="CP024201">
    <property type="protein sequence ID" value="ATQ41256.1"/>
    <property type="molecule type" value="Genomic_DNA"/>
</dbReference>
<evidence type="ECO:0000256" key="2">
    <source>
        <dbReference type="ARBA" id="ARBA00006604"/>
    </source>
</evidence>
<dbReference type="CDD" id="cd05015">
    <property type="entry name" value="SIS_PGI_1"/>
    <property type="match status" value="1"/>
</dbReference>
<comment type="pathway">
    <text evidence="1 7 8">Carbohydrate degradation; glycolysis; D-glyceraldehyde 3-phosphate and glycerone phosphate from D-glucose: step 2/4.</text>
</comment>
<dbReference type="PROSITE" id="PS00174">
    <property type="entry name" value="P_GLUCOSE_ISOMERASE_2"/>
    <property type="match status" value="1"/>
</dbReference>
<dbReference type="GO" id="GO:0051156">
    <property type="term" value="P:glucose 6-phosphate metabolic process"/>
    <property type="evidence" value="ECO:0007669"/>
    <property type="project" value="TreeGrafter"/>
</dbReference>
<evidence type="ECO:0000256" key="8">
    <source>
        <dbReference type="RuleBase" id="RU000612"/>
    </source>
</evidence>
<dbReference type="Proteomes" id="UP000228945">
    <property type="component" value="Chromosome"/>
</dbReference>
<dbReference type="CDD" id="cd05016">
    <property type="entry name" value="SIS_PGI_2"/>
    <property type="match status" value="1"/>
</dbReference>
<dbReference type="KEGG" id="cmb:CSW64_01945"/>